<evidence type="ECO:0000256" key="6">
    <source>
        <dbReference type="ARBA" id="ARBA00023136"/>
    </source>
</evidence>
<name>L0A8E4_CALLD</name>
<accession>L0A8E4</accession>
<evidence type="ECO:0000313" key="9">
    <source>
        <dbReference type="EMBL" id="AFZ70123.1"/>
    </source>
</evidence>
<feature type="transmembrane region" description="Helical" evidence="7">
    <location>
        <begin position="220"/>
        <end position="246"/>
    </location>
</feature>
<protein>
    <submittedName>
        <fullName evidence="9">ABC-type dipeptide/oligopeptide/nickel transport system, permease component</fullName>
    </submittedName>
</protein>
<dbReference type="eggNOG" id="arCOG00748">
    <property type="taxonomic scope" value="Archaea"/>
</dbReference>
<dbReference type="InterPro" id="IPR000515">
    <property type="entry name" value="MetI-like"/>
</dbReference>
<dbReference type="InterPro" id="IPR050366">
    <property type="entry name" value="BP-dependent_transpt_permease"/>
</dbReference>
<dbReference type="GO" id="GO:0005886">
    <property type="term" value="C:plasma membrane"/>
    <property type="evidence" value="ECO:0007669"/>
    <property type="project" value="UniProtKB-SubCell"/>
</dbReference>
<dbReference type="Pfam" id="PF12911">
    <property type="entry name" value="OppC_N"/>
    <property type="match status" value="1"/>
</dbReference>
<dbReference type="CDD" id="cd06261">
    <property type="entry name" value="TM_PBP2"/>
    <property type="match status" value="1"/>
</dbReference>
<evidence type="ECO:0000256" key="1">
    <source>
        <dbReference type="ARBA" id="ARBA00004651"/>
    </source>
</evidence>
<dbReference type="PANTHER" id="PTHR43386:SF1">
    <property type="entry name" value="D,D-DIPEPTIDE TRANSPORT SYSTEM PERMEASE PROTEIN DDPC-RELATED"/>
    <property type="match status" value="1"/>
</dbReference>
<dbReference type="FunCoup" id="L0A8E4">
    <property type="interactions" value="18"/>
</dbReference>
<dbReference type="GO" id="GO:0055085">
    <property type="term" value="P:transmembrane transport"/>
    <property type="evidence" value="ECO:0007669"/>
    <property type="project" value="InterPro"/>
</dbReference>
<dbReference type="STRING" id="1056495.Calag_0346"/>
<dbReference type="SUPFAM" id="SSF161098">
    <property type="entry name" value="MetI-like"/>
    <property type="match status" value="1"/>
</dbReference>
<evidence type="ECO:0000256" key="3">
    <source>
        <dbReference type="ARBA" id="ARBA00022475"/>
    </source>
</evidence>
<feature type="transmembrane region" description="Helical" evidence="7">
    <location>
        <begin position="21"/>
        <end position="44"/>
    </location>
</feature>
<keyword evidence="3" id="KW-1003">Cell membrane</keyword>
<dbReference type="EMBL" id="CP003378">
    <property type="protein sequence ID" value="AFZ70123.1"/>
    <property type="molecule type" value="Genomic_DNA"/>
</dbReference>
<comment type="subcellular location">
    <subcellularLocation>
        <location evidence="1 7">Cell membrane</location>
        <topology evidence="1 7">Multi-pass membrane protein</topology>
    </subcellularLocation>
</comment>
<evidence type="ECO:0000259" key="8">
    <source>
        <dbReference type="PROSITE" id="PS50928"/>
    </source>
</evidence>
<evidence type="ECO:0000256" key="2">
    <source>
        <dbReference type="ARBA" id="ARBA00022448"/>
    </source>
</evidence>
<dbReference type="PROSITE" id="PS50928">
    <property type="entry name" value="ABC_TM1"/>
    <property type="match status" value="1"/>
</dbReference>
<feature type="transmembrane region" description="Helical" evidence="7">
    <location>
        <begin position="164"/>
        <end position="181"/>
    </location>
</feature>
<evidence type="ECO:0000256" key="4">
    <source>
        <dbReference type="ARBA" id="ARBA00022692"/>
    </source>
</evidence>
<comment type="similarity">
    <text evidence="7">Belongs to the binding-protein-dependent transport system permease family.</text>
</comment>
<evidence type="ECO:0000256" key="5">
    <source>
        <dbReference type="ARBA" id="ARBA00022989"/>
    </source>
</evidence>
<dbReference type="Gene3D" id="1.10.3720.10">
    <property type="entry name" value="MetI-like"/>
    <property type="match status" value="1"/>
</dbReference>
<feature type="transmembrane region" description="Helical" evidence="7">
    <location>
        <begin position="266"/>
        <end position="288"/>
    </location>
</feature>
<keyword evidence="2 7" id="KW-0813">Transport</keyword>
<evidence type="ECO:0000313" key="10">
    <source>
        <dbReference type="Proteomes" id="UP000010469"/>
    </source>
</evidence>
<feature type="transmembrane region" description="Helical" evidence="7">
    <location>
        <begin position="109"/>
        <end position="129"/>
    </location>
</feature>
<dbReference type="Proteomes" id="UP000010469">
    <property type="component" value="Chromosome"/>
</dbReference>
<proteinExistence type="inferred from homology"/>
<reference evidence="10" key="1">
    <citation type="submission" date="2012-03" db="EMBL/GenBank/DDBJ databases">
        <title>Complete genome of Caldisphaera lagunensis DSM 15908.</title>
        <authorList>
            <person name="Lucas S."/>
            <person name="Copeland A."/>
            <person name="Lapidus A."/>
            <person name="Glavina del Rio T."/>
            <person name="Dalin E."/>
            <person name="Tice H."/>
            <person name="Bruce D."/>
            <person name="Goodwin L."/>
            <person name="Pitluck S."/>
            <person name="Peters L."/>
            <person name="Mikhailova N."/>
            <person name="Teshima H."/>
            <person name="Kyrpides N."/>
            <person name="Mavromatis K."/>
            <person name="Ivanova N."/>
            <person name="Brettin T."/>
            <person name="Detter J.C."/>
            <person name="Han C."/>
            <person name="Larimer F."/>
            <person name="Land M."/>
            <person name="Hauser L."/>
            <person name="Markowitz V."/>
            <person name="Cheng J.-F."/>
            <person name="Hugenholtz P."/>
            <person name="Woyke T."/>
            <person name="Wu D."/>
            <person name="Spring S."/>
            <person name="Schroeder M."/>
            <person name="Brambilla E."/>
            <person name="Klenk H.-P."/>
            <person name="Eisen J.A."/>
        </authorList>
    </citation>
    <scope>NUCLEOTIDE SEQUENCE [LARGE SCALE GENOMIC DNA]</scope>
    <source>
        <strain evidence="10">DSM 15908 / JCM 11604 / IC-154</strain>
    </source>
</reference>
<keyword evidence="5 7" id="KW-1133">Transmembrane helix</keyword>
<keyword evidence="4 7" id="KW-0812">Transmembrane</keyword>
<feature type="domain" description="ABC transmembrane type-1" evidence="8">
    <location>
        <begin position="103"/>
        <end position="288"/>
    </location>
</feature>
<keyword evidence="10" id="KW-1185">Reference proteome</keyword>
<gene>
    <name evidence="9" type="ordered locus">Calag_0346</name>
</gene>
<dbReference type="AlphaFoldDB" id="L0A8E4"/>
<dbReference type="PANTHER" id="PTHR43386">
    <property type="entry name" value="OLIGOPEPTIDE TRANSPORT SYSTEM PERMEASE PROTEIN APPC"/>
    <property type="match status" value="1"/>
</dbReference>
<feature type="transmembrane region" description="Helical" evidence="7">
    <location>
        <begin position="141"/>
        <end position="158"/>
    </location>
</feature>
<dbReference type="InterPro" id="IPR025966">
    <property type="entry name" value="OppC_N"/>
</dbReference>
<sequence>MKKKMSNKNEVKPDRWRELRLSLQVFFSNKAAVAGLIIFLFYFFDALILQFFPQIMPFKHPYLLTPNYANPIPQAPSWKHPFGTTYPGIDLLRAVIKSIRLDFWLSLEIVIPGAIIGLVIGIIATYFGGWVDEVLMRITDIVFSIPYLVLAIAIGYVLGRTLNSMMIALILVWWPLYARYARSVTLQTKELTFIEAARASGTSNFKIMFKHILPNSLPPVFVQISLDLGTIMLTISALAFIGFLPAANLPELGYLTSLGYEYIQTAPWAMIIPGLFIVLFALAVNLMGDGFRDVIDPRRRSEL</sequence>
<evidence type="ECO:0000256" key="7">
    <source>
        <dbReference type="RuleBase" id="RU363032"/>
    </source>
</evidence>
<dbReference type="InParanoid" id="L0A8E4"/>
<dbReference type="Pfam" id="PF00528">
    <property type="entry name" value="BPD_transp_1"/>
    <property type="match status" value="1"/>
</dbReference>
<keyword evidence="6 7" id="KW-0472">Membrane</keyword>
<dbReference type="KEGG" id="clg:Calag_0346"/>
<dbReference type="InterPro" id="IPR035906">
    <property type="entry name" value="MetI-like_sf"/>
</dbReference>
<organism evidence="9 10">
    <name type="scientific">Caldisphaera lagunensis (strain DSM 15908 / JCM 11604 / ANMR 0165 / IC-154)</name>
    <dbReference type="NCBI Taxonomy" id="1056495"/>
    <lineage>
        <taxon>Archaea</taxon>
        <taxon>Thermoproteota</taxon>
        <taxon>Thermoprotei</taxon>
        <taxon>Acidilobales</taxon>
        <taxon>Caldisphaeraceae</taxon>
        <taxon>Caldisphaera</taxon>
    </lineage>
</organism>
<dbReference type="HOGENOM" id="CLU_028518_1_1_2"/>